<dbReference type="PANTHER" id="PTHR30437">
    <property type="entry name" value="TRANSCRIPTION ELONGATION FACTOR GREA"/>
    <property type="match status" value="1"/>
</dbReference>
<dbReference type="GO" id="GO:0003746">
    <property type="term" value="F:translation elongation factor activity"/>
    <property type="evidence" value="ECO:0007669"/>
    <property type="project" value="UniProtKB-KW"/>
</dbReference>
<dbReference type="GO" id="GO:0006354">
    <property type="term" value="P:DNA-templated transcription elongation"/>
    <property type="evidence" value="ECO:0007669"/>
    <property type="project" value="TreeGrafter"/>
</dbReference>
<dbReference type="NCBIfam" id="NF001264">
    <property type="entry name" value="PRK00226.1-5"/>
    <property type="match status" value="1"/>
</dbReference>
<evidence type="ECO:0000256" key="1">
    <source>
        <dbReference type="ARBA" id="ARBA00008213"/>
    </source>
</evidence>
<dbReference type="PROSITE" id="PS00829">
    <property type="entry name" value="GREAB_1"/>
    <property type="match status" value="1"/>
</dbReference>
<evidence type="ECO:0000313" key="12">
    <source>
        <dbReference type="EMBL" id="GEP57674.1"/>
    </source>
</evidence>
<dbReference type="FunFam" id="1.10.287.180:FF:000001">
    <property type="entry name" value="Transcription elongation factor GreA"/>
    <property type="match status" value="1"/>
</dbReference>
<comment type="caution">
    <text evidence="12">The sequence shown here is derived from an EMBL/GenBank/DDBJ whole genome shotgun (WGS) entry which is preliminary data.</text>
</comment>
<evidence type="ECO:0000256" key="6">
    <source>
        <dbReference type="ARBA" id="ARBA00024916"/>
    </source>
</evidence>
<name>A0A512NFF7_9HYPH</name>
<dbReference type="Pfam" id="PF03449">
    <property type="entry name" value="GreA_GreB_N"/>
    <property type="match status" value="1"/>
</dbReference>
<keyword evidence="12" id="KW-0648">Protein biosynthesis</keyword>
<dbReference type="InterPro" id="IPR028624">
    <property type="entry name" value="Tscrpt_elong_fac_GreA/B"/>
</dbReference>
<organism evidence="12 13">
    <name type="scientific">Reyranella soli</name>
    <dbReference type="NCBI Taxonomy" id="1230389"/>
    <lineage>
        <taxon>Bacteria</taxon>
        <taxon>Pseudomonadati</taxon>
        <taxon>Pseudomonadota</taxon>
        <taxon>Alphaproteobacteria</taxon>
        <taxon>Hyphomicrobiales</taxon>
        <taxon>Reyranellaceae</taxon>
        <taxon>Reyranella</taxon>
    </lineage>
</organism>
<dbReference type="InterPro" id="IPR018151">
    <property type="entry name" value="TF_GreA/GreB_CS"/>
</dbReference>
<accession>A0A512NFF7</accession>
<gene>
    <name evidence="8 12" type="primary">greA</name>
    <name evidence="12" type="ORF">RSO01_48400</name>
</gene>
<dbReference type="NCBIfam" id="TIGR01462">
    <property type="entry name" value="greA"/>
    <property type="match status" value="1"/>
</dbReference>
<dbReference type="InterPro" id="IPR036805">
    <property type="entry name" value="Tscrpt_elong_fac_GreA/B_N_sf"/>
</dbReference>
<sequence length="157" mass="17190">MERVPTTAEGLKVLEDELKQLKSVERPAIIKAIAAAREHGDLSENAEYTSARERQGFIEGRIAEIEDIISRAEVIDFSKLSGKVVKFGATVQLADEDTDEKVKYQIVGPYEADLAKRRISVTSPIGRALIGKTVGDTVEVQTPSGARSYEVVGVQFK</sequence>
<comment type="function">
    <text evidence="6 8 9">Necessary for efficient RNA polymerase transcription elongation past template-encoded arresting sites. The arresting sites in DNA have the property of trapping a certain fraction of elongating RNA polymerases that pass through, resulting in locked ternary complexes. Cleavage of the nascent transcript by cleavage factors such as GreA or GreB allows the resumption of elongation from the new 3'terminus. GreA releases sequences of 2 to 3 nucleotides.</text>
</comment>
<dbReference type="Gene3D" id="3.10.50.30">
    <property type="entry name" value="Transcription elongation factor, GreA/GreB, C-terminal domain"/>
    <property type="match status" value="1"/>
</dbReference>
<dbReference type="SUPFAM" id="SSF46557">
    <property type="entry name" value="GreA transcript cleavage protein, N-terminal domain"/>
    <property type="match status" value="1"/>
</dbReference>
<dbReference type="Proteomes" id="UP000321058">
    <property type="component" value="Unassembled WGS sequence"/>
</dbReference>
<comment type="similarity">
    <text evidence="1 8 9">Belongs to the GreA/GreB family.</text>
</comment>
<dbReference type="GO" id="GO:0070063">
    <property type="term" value="F:RNA polymerase binding"/>
    <property type="evidence" value="ECO:0007669"/>
    <property type="project" value="InterPro"/>
</dbReference>
<keyword evidence="5 8" id="KW-0804">Transcription</keyword>
<dbReference type="FunFam" id="3.10.50.30:FF:000001">
    <property type="entry name" value="Transcription elongation factor GreA"/>
    <property type="match status" value="1"/>
</dbReference>
<dbReference type="InterPro" id="IPR023459">
    <property type="entry name" value="Tscrpt_elong_fac_GreA/B_fam"/>
</dbReference>
<evidence type="ECO:0000256" key="3">
    <source>
        <dbReference type="ARBA" id="ARBA00023015"/>
    </source>
</evidence>
<dbReference type="AlphaFoldDB" id="A0A512NFF7"/>
<dbReference type="Pfam" id="PF01272">
    <property type="entry name" value="GreA_GreB"/>
    <property type="match status" value="1"/>
</dbReference>
<dbReference type="SUPFAM" id="SSF54534">
    <property type="entry name" value="FKBP-like"/>
    <property type="match status" value="1"/>
</dbReference>
<dbReference type="InterPro" id="IPR006359">
    <property type="entry name" value="Tscrpt_elong_fac_GreA"/>
</dbReference>
<evidence type="ECO:0000313" key="13">
    <source>
        <dbReference type="Proteomes" id="UP000321058"/>
    </source>
</evidence>
<dbReference type="PROSITE" id="PS00830">
    <property type="entry name" value="GREAB_2"/>
    <property type="match status" value="1"/>
</dbReference>
<reference evidence="12 13" key="1">
    <citation type="submission" date="2019-07" db="EMBL/GenBank/DDBJ databases">
        <title>Whole genome shotgun sequence of Reyranella soli NBRC 108950.</title>
        <authorList>
            <person name="Hosoyama A."/>
            <person name="Uohara A."/>
            <person name="Ohji S."/>
            <person name="Ichikawa N."/>
        </authorList>
    </citation>
    <scope>NUCLEOTIDE SEQUENCE [LARGE SCALE GENOMIC DNA]</scope>
    <source>
        <strain evidence="12 13">NBRC 108950</strain>
    </source>
</reference>
<evidence type="ECO:0000259" key="11">
    <source>
        <dbReference type="Pfam" id="PF03449"/>
    </source>
</evidence>
<evidence type="ECO:0000256" key="2">
    <source>
        <dbReference type="ARBA" id="ARBA00013729"/>
    </source>
</evidence>
<dbReference type="PIRSF" id="PIRSF006092">
    <property type="entry name" value="GreA_GreB"/>
    <property type="match status" value="1"/>
</dbReference>
<dbReference type="OrthoDB" id="9808774at2"/>
<dbReference type="RefSeq" id="WP_147152188.1">
    <property type="nucleotide sequence ID" value="NZ_BKAJ01000084.1"/>
</dbReference>
<keyword evidence="4 8" id="KW-0238">DNA-binding</keyword>
<proteinExistence type="inferred from homology"/>
<protein>
    <recommendedName>
        <fullName evidence="2 8">Transcription elongation factor GreA</fullName>
    </recommendedName>
    <alternativeName>
        <fullName evidence="7 8">Transcript cleavage factor GreA</fullName>
    </alternativeName>
</protein>
<keyword evidence="3 8" id="KW-0805">Transcription regulation</keyword>
<evidence type="ECO:0000256" key="8">
    <source>
        <dbReference type="HAMAP-Rule" id="MF_00105"/>
    </source>
</evidence>
<dbReference type="PANTHER" id="PTHR30437:SF4">
    <property type="entry name" value="TRANSCRIPTION ELONGATION FACTOR GREA"/>
    <property type="match status" value="1"/>
</dbReference>
<feature type="domain" description="Transcription elongation factor GreA/GreB C-terminal" evidence="10">
    <location>
        <begin position="83"/>
        <end position="155"/>
    </location>
</feature>
<evidence type="ECO:0000256" key="9">
    <source>
        <dbReference type="RuleBase" id="RU000556"/>
    </source>
</evidence>
<dbReference type="NCBIfam" id="NF001263">
    <property type="entry name" value="PRK00226.1-4"/>
    <property type="match status" value="1"/>
</dbReference>
<evidence type="ECO:0000256" key="5">
    <source>
        <dbReference type="ARBA" id="ARBA00023163"/>
    </source>
</evidence>
<evidence type="ECO:0000259" key="10">
    <source>
        <dbReference type="Pfam" id="PF01272"/>
    </source>
</evidence>
<dbReference type="NCBIfam" id="NF001261">
    <property type="entry name" value="PRK00226.1-2"/>
    <property type="match status" value="1"/>
</dbReference>
<dbReference type="InterPro" id="IPR022691">
    <property type="entry name" value="Tscrpt_elong_fac_GreA/B_N"/>
</dbReference>
<dbReference type="InterPro" id="IPR001437">
    <property type="entry name" value="Tscrpt_elong_fac_GreA/B_C"/>
</dbReference>
<evidence type="ECO:0000256" key="7">
    <source>
        <dbReference type="ARBA" id="ARBA00030776"/>
    </source>
</evidence>
<dbReference type="Gene3D" id="1.10.287.180">
    <property type="entry name" value="Transcription elongation factor, GreA/GreB, N-terminal domain"/>
    <property type="match status" value="1"/>
</dbReference>
<evidence type="ECO:0000256" key="4">
    <source>
        <dbReference type="ARBA" id="ARBA00023125"/>
    </source>
</evidence>
<keyword evidence="12" id="KW-0251">Elongation factor</keyword>
<dbReference type="InterPro" id="IPR036953">
    <property type="entry name" value="GreA/GreB_C_sf"/>
</dbReference>
<dbReference type="HAMAP" id="MF_00105">
    <property type="entry name" value="GreA_GreB"/>
    <property type="match status" value="1"/>
</dbReference>
<keyword evidence="13" id="KW-1185">Reference proteome</keyword>
<dbReference type="GO" id="GO:0032784">
    <property type="term" value="P:regulation of DNA-templated transcription elongation"/>
    <property type="evidence" value="ECO:0007669"/>
    <property type="project" value="UniProtKB-UniRule"/>
</dbReference>
<dbReference type="GO" id="GO:0003677">
    <property type="term" value="F:DNA binding"/>
    <property type="evidence" value="ECO:0007669"/>
    <property type="project" value="UniProtKB-UniRule"/>
</dbReference>
<feature type="domain" description="Transcription elongation factor GreA/GreB N-terminal" evidence="11">
    <location>
        <begin position="4"/>
        <end position="74"/>
    </location>
</feature>
<dbReference type="EMBL" id="BKAJ01000084">
    <property type="protein sequence ID" value="GEP57674.1"/>
    <property type="molecule type" value="Genomic_DNA"/>
</dbReference>